<dbReference type="PANTHER" id="PTHR43692">
    <property type="entry name" value="UDP-N-ACETYLMURAMOYLALANINE--D-GLUTAMATE LIGASE"/>
    <property type="match status" value="1"/>
</dbReference>
<dbReference type="Pfam" id="PF21799">
    <property type="entry name" value="MurD-like_N"/>
    <property type="match status" value="1"/>
</dbReference>
<dbReference type="Pfam" id="PF02875">
    <property type="entry name" value="Mur_ligase_C"/>
    <property type="match status" value="1"/>
</dbReference>
<name>A0A1F5JCN4_9BACT</name>
<keyword evidence="5 7" id="KW-0547">Nucleotide-binding</keyword>
<dbReference type="Gene3D" id="3.40.1190.10">
    <property type="entry name" value="Mur-like, catalytic domain"/>
    <property type="match status" value="1"/>
</dbReference>
<evidence type="ECO:0000259" key="10">
    <source>
        <dbReference type="Pfam" id="PF08245"/>
    </source>
</evidence>
<keyword evidence="7 8" id="KW-0133">Cell shape</keyword>
<dbReference type="Pfam" id="PF08245">
    <property type="entry name" value="Mur_ligase_M"/>
    <property type="match status" value="1"/>
</dbReference>
<dbReference type="InterPro" id="IPR013221">
    <property type="entry name" value="Mur_ligase_cen"/>
</dbReference>
<evidence type="ECO:0000256" key="3">
    <source>
        <dbReference type="ARBA" id="ARBA00022490"/>
    </source>
</evidence>
<sequence length="439" mass="48836">MNNLYANQKVLIFGLGLNQGGVGAAKFFASQGAKGRVTDLKTADILHPSLEELKAFGSIEYTLGGHKNDDIDWADLIIKNPAVKLGSPYMQYALKKGKRIEQDMGIFLEYVKPSQIIGVTGTKGKSTTSSLIYEILANHLGGVVLAGNIGKSVLDIAKHIDKNTLVILELSSFHLEAFDQHKVSPKWAIITNIYPDHLNYYQNMDEYICSKRVIGKYQIQNDFLFINKDDTTINNPKFITGFKGQIIFYSSNDLPKDFHPKLQGIHNLSNIAAAFAIGKTLGASSNLLLNSLSQFKGVPFRMELIKEWNGVKIYNDTAATTPDAGIKALQTFPNCLLIAGGMNKNMAYEEYAKVVDKYAKKVFFLEGDSTDGIKRLMQNQNLIAGTYNSLEKLLHDVKKQIQPRDVILFSPAATSFNLFQNEFDRGRKFNKAAQKVFGK</sequence>
<dbReference type="SUPFAM" id="SSF53244">
    <property type="entry name" value="MurD-like peptide ligases, peptide-binding domain"/>
    <property type="match status" value="1"/>
</dbReference>
<evidence type="ECO:0000259" key="9">
    <source>
        <dbReference type="Pfam" id="PF02875"/>
    </source>
</evidence>
<dbReference type="GO" id="GO:0051301">
    <property type="term" value="P:cell division"/>
    <property type="evidence" value="ECO:0007669"/>
    <property type="project" value="UniProtKB-KW"/>
</dbReference>
<evidence type="ECO:0000256" key="2">
    <source>
        <dbReference type="ARBA" id="ARBA00004752"/>
    </source>
</evidence>
<dbReference type="GO" id="GO:0008764">
    <property type="term" value="F:UDP-N-acetylmuramoylalanine-D-glutamate ligase activity"/>
    <property type="evidence" value="ECO:0007669"/>
    <property type="project" value="UniProtKB-UniRule"/>
</dbReference>
<gene>
    <name evidence="7" type="primary">murD</name>
    <name evidence="11" type="ORF">A3C26_03715</name>
</gene>
<comment type="caution">
    <text evidence="11">The sequence shown here is derived from an EMBL/GenBank/DDBJ whole genome shotgun (WGS) entry which is preliminary data.</text>
</comment>
<comment type="pathway">
    <text evidence="2 7 8">Cell wall biogenesis; peptidoglycan biosynthesis.</text>
</comment>
<comment type="subcellular location">
    <subcellularLocation>
        <location evidence="1 7 8">Cytoplasm</location>
    </subcellularLocation>
</comment>
<feature type="domain" description="Mur ligase central" evidence="10">
    <location>
        <begin position="119"/>
        <end position="259"/>
    </location>
</feature>
<keyword evidence="4 7" id="KW-0436">Ligase</keyword>
<dbReference type="InterPro" id="IPR004101">
    <property type="entry name" value="Mur_ligase_C"/>
</dbReference>
<feature type="binding site" evidence="7">
    <location>
        <begin position="121"/>
        <end position="127"/>
    </location>
    <ligand>
        <name>ATP</name>
        <dbReference type="ChEBI" id="CHEBI:30616"/>
    </ligand>
</feature>
<comment type="similarity">
    <text evidence="7">Belongs to the MurCDEF family.</text>
</comment>
<dbReference type="SUPFAM" id="SSF53623">
    <property type="entry name" value="MurD-like peptide ligases, catalytic domain"/>
    <property type="match status" value="1"/>
</dbReference>
<dbReference type="AlphaFoldDB" id="A0A1F5JCN4"/>
<keyword evidence="3 7" id="KW-0963">Cytoplasm</keyword>
<evidence type="ECO:0000256" key="8">
    <source>
        <dbReference type="RuleBase" id="RU003664"/>
    </source>
</evidence>
<evidence type="ECO:0000313" key="11">
    <source>
        <dbReference type="EMBL" id="OGE26270.1"/>
    </source>
</evidence>
<feature type="domain" description="Mur ligase C-terminal" evidence="9">
    <location>
        <begin position="301"/>
        <end position="412"/>
    </location>
</feature>
<evidence type="ECO:0000313" key="12">
    <source>
        <dbReference type="Proteomes" id="UP000177042"/>
    </source>
</evidence>
<dbReference type="InterPro" id="IPR036565">
    <property type="entry name" value="Mur-like_cat_sf"/>
</dbReference>
<proteinExistence type="inferred from homology"/>
<dbReference type="GO" id="GO:0009252">
    <property type="term" value="P:peptidoglycan biosynthetic process"/>
    <property type="evidence" value="ECO:0007669"/>
    <property type="project" value="UniProtKB-UniRule"/>
</dbReference>
<keyword evidence="6 7" id="KW-0067">ATP-binding</keyword>
<dbReference type="EMBL" id="MFCX01000013">
    <property type="protein sequence ID" value="OGE26270.1"/>
    <property type="molecule type" value="Genomic_DNA"/>
</dbReference>
<reference evidence="11 12" key="1">
    <citation type="journal article" date="2016" name="Nat. Commun.">
        <title>Thousands of microbial genomes shed light on interconnected biogeochemical processes in an aquifer system.</title>
        <authorList>
            <person name="Anantharaman K."/>
            <person name="Brown C.T."/>
            <person name="Hug L.A."/>
            <person name="Sharon I."/>
            <person name="Castelle C.J."/>
            <person name="Probst A.J."/>
            <person name="Thomas B.C."/>
            <person name="Singh A."/>
            <person name="Wilkins M.J."/>
            <person name="Karaoz U."/>
            <person name="Brodie E.L."/>
            <person name="Williams K.H."/>
            <person name="Hubbard S.S."/>
            <person name="Banfield J.F."/>
        </authorList>
    </citation>
    <scope>NUCLEOTIDE SEQUENCE [LARGE SCALE GENOMIC DNA]</scope>
</reference>
<dbReference type="GO" id="GO:0071555">
    <property type="term" value="P:cell wall organization"/>
    <property type="evidence" value="ECO:0007669"/>
    <property type="project" value="UniProtKB-KW"/>
</dbReference>
<dbReference type="InterPro" id="IPR036615">
    <property type="entry name" value="Mur_ligase_C_dom_sf"/>
</dbReference>
<keyword evidence="7 8" id="KW-0961">Cell wall biogenesis/degradation</keyword>
<protein>
    <recommendedName>
        <fullName evidence="7 8">UDP-N-acetylmuramoylalanine--D-glutamate ligase</fullName>
        <ecNumber evidence="7 8">6.3.2.9</ecNumber>
    </recommendedName>
    <alternativeName>
        <fullName evidence="7">D-glutamic acid-adding enzyme</fullName>
    </alternativeName>
    <alternativeName>
        <fullName evidence="7">UDP-N-acetylmuramoyl-L-alanyl-D-glutamate synthetase</fullName>
    </alternativeName>
</protein>
<organism evidence="11 12">
    <name type="scientific">Candidatus Daviesbacteria bacterium RIFCSPHIGHO2_02_FULL_39_12</name>
    <dbReference type="NCBI Taxonomy" id="1797770"/>
    <lineage>
        <taxon>Bacteria</taxon>
        <taxon>Candidatus Daviesiibacteriota</taxon>
    </lineage>
</organism>
<dbReference type="SUPFAM" id="SSF51984">
    <property type="entry name" value="MurCD N-terminal domain"/>
    <property type="match status" value="1"/>
</dbReference>
<accession>A0A1F5JCN4</accession>
<dbReference type="InterPro" id="IPR005762">
    <property type="entry name" value="MurD"/>
</dbReference>
<dbReference type="GO" id="GO:0005737">
    <property type="term" value="C:cytoplasm"/>
    <property type="evidence" value="ECO:0007669"/>
    <property type="project" value="UniProtKB-SubCell"/>
</dbReference>
<dbReference type="UniPathway" id="UPA00219"/>
<dbReference type="NCBIfam" id="TIGR01087">
    <property type="entry name" value="murD"/>
    <property type="match status" value="1"/>
</dbReference>
<keyword evidence="7 8" id="KW-0573">Peptidoglycan synthesis</keyword>
<dbReference type="PANTHER" id="PTHR43692:SF1">
    <property type="entry name" value="UDP-N-ACETYLMURAMOYLALANINE--D-GLUTAMATE LIGASE"/>
    <property type="match status" value="1"/>
</dbReference>
<evidence type="ECO:0000256" key="6">
    <source>
        <dbReference type="ARBA" id="ARBA00022840"/>
    </source>
</evidence>
<dbReference type="Gene3D" id="3.40.50.720">
    <property type="entry name" value="NAD(P)-binding Rossmann-like Domain"/>
    <property type="match status" value="1"/>
</dbReference>
<keyword evidence="7 8" id="KW-0131">Cell cycle</keyword>
<comment type="function">
    <text evidence="7 8">Cell wall formation. Catalyzes the addition of glutamate to the nucleotide precursor UDP-N-acetylmuramoyl-L-alanine (UMA).</text>
</comment>
<evidence type="ECO:0000256" key="4">
    <source>
        <dbReference type="ARBA" id="ARBA00022598"/>
    </source>
</evidence>
<dbReference type="HAMAP" id="MF_00639">
    <property type="entry name" value="MurD"/>
    <property type="match status" value="1"/>
</dbReference>
<evidence type="ECO:0000256" key="5">
    <source>
        <dbReference type="ARBA" id="ARBA00022741"/>
    </source>
</evidence>
<evidence type="ECO:0000256" key="7">
    <source>
        <dbReference type="HAMAP-Rule" id="MF_00639"/>
    </source>
</evidence>
<dbReference type="EC" id="6.3.2.9" evidence="7 8"/>
<comment type="catalytic activity">
    <reaction evidence="7 8">
        <text>UDP-N-acetyl-alpha-D-muramoyl-L-alanine + D-glutamate + ATP = UDP-N-acetyl-alpha-D-muramoyl-L-alanyl-D-glutamate + ADP + phosphate + H(+)</text>
        <dbReference type="Rhea" id="RHEA:16429"/>
        <dbReference type="ChEBI" id="CHEBI:15378"/>
        <dbReference type="ChEBI" id="CHEBI:29986"/>
        <dbReference type="ChEBI" id="CHEBI:30616"/>
        <dbReference type="ChEBI" id="CHEBI:43474"/>
        <dbReference type="ChEBI" id="CHEBI:83898"/>
        <dbReference type="ChEBI" id="CHEBI:83900"/>
        <dbReference type="ChEBI" id="CHEBI:456216"/>
        <dbReference type="EC" id="6.3.2.9"/>
    </reaction>
</comment>
<evidence type="ECO:0000256" key="1">
    <source>
        <dbReference type="ARBA" id="ARBA00004496"/>
    </source>
</evidence>
<dbReference type="Proteomes" id="UP000177042">
    <property type="component" value="Unassembled WGS sequence"/>
</dbReference>
<dbReference type="Gene3D" id="3.90.190.20">
    <property type="entry name" value="Mur ligase, C-terminal domain"/>
    <property type="match status" value="1"/>
</dbReference>
<dbReference type="GO" id="GO:0005524">
    <property type="term" value="F:ATP binding"/>
    <property type="evidence" value="ECO:0007669"/>
    <property type="project" value="UniProtKB-UniRule"/>
</dbReference>
<keyword evidence="7 8" id="KW-0132">Cell division</keyword>
<dbReference type="GO" id="GO:0008360">
    <property type="term" value="P:regulation of cell shape"/>
    <property type="evidence" value="ECO:0007669"/>
    <property type="project" value="UniProtKB-KW"/>
</dbReference>